<feature type="non-terminal residue" evidence="1">
    <location>
        <position position="68"/>
    </location>
</feature>
<evidence type="ECO:0000313" key="2">
    <source>
        <dbReference type="Proteomes" id="UP000823399"/>
    </source>
</evidence>
<protein>
    <submittedName>
        <fullName evidence="1">Uncharacterized protein</fullName>
    </submittedName>
</protein>
<organism evidence="1 2">
    <name type="scientific">Suillus discolor</name>
    <dbReference type="NCBI Taxonomy" id="1912936"/>
    <lineage>
        <taxon>Eukaryota</taxon>
        <taxon>Fungi</taxon>
        <taxon>Dikarya</taxon>
        <taxon>Basidiomycota</taxon>
        <taxon>Agaricomycotina</taxon>
        <taxon>Agaricomycetes</taxon>
        <taxon>Agaricomycetidae</taxon>
        <taxon>Boletales</taxon>
        <taxon>Suillineae</taxon>
        <taxon>Suillaceae</taxon>
        <taxon>Suillus</taxon>
    </lineage>
</organism>
<keyword evidence="2" id="KW-1185">Reference proteome</keyword>
<evidence type="ECO:0000313" key="1">
    <source>
        <dbReference type="EMBL" id="KAG2105524.1"/>
    </source>
</evidence>
<dbReference type="Proteomes" id="UP000823399">
    <property type="component" value="Unassembled WGS sequence"/>
</dbReference>
<dbReference type="EMBL" id="JABBWM010000038">
    <property type="protein sequence ID" value="KAG2105524.1"/>
    <property type="molecule type" value="Genomic_DNA"/>
</dbReference>
<gene>
    <name evidence="1" type="ORF">F5147DRAFT_761948</name>
</gene>
<name>A0A9P7JS98_9AGAM</name>
<dbReference type="RefSeq" id="XP_041291278.1">
    <property type="nucleotide sequence ID" value="XM_041440553.1"/>
</dbReference>
<sequence>MSPQTQSVYHAGVPEVLVLLQPEQINAVVWINHRTHYVPNLTVVTGSQQMIYGTHGRTMTLKGYSHGR</sequence>
<dbReference type="AlphaFoldDB" id="A0A9P7JS98"/>
<dbReference type="GeneID" id="64702812"/>
<proteinExistence type="predicted"/>
<comment type="caution">
    <text evidence="1">The sequence shown here is derived from an EMBL/GenBank/DDBJ whole genome shotgun (WGS) entry which is preliminary data.</text>
</comment>
<accession>A0A9P7JS98</accession>
<reference evidence="1" key="1">
    <citation type="journal article" date="2020" name="New Phytol.">
        <title>Comparative genomics reveals dynamic genome evolution in host specialist ectomycorrhizal fungi.</title>
        <authorList>
            <person name="Lofgren L.A."/>
            <person name="Nguyen N.H."/>
            <person name="Vilgalys R."/>
            <person name="Ruytinx J."/>
            <person name="Liao H.L."/>
            <person name="Branco S."/>
            <person name="Kuo A."/>
            <person name="LaButti K."/>
            <person name="Lipzen A."/>
            <person name="Andreopoulos W."/>
            <person name="Pangilinan J."/>
            <person name="Riley R."/>
            <person name="Hundley H."/>
            <person name="Na H."/>
            <person name="Barry K."/>
            <person name="Grigoriev I.V."/>
            <person name="Stajich J.E."/>
            <person name="Kennedy P.G."/>
        </authorList>
    </citation>
    <scope>NUCLEOTIDE SEQUENCE</scope>
    <source>
        <strain evidence="1">FC423</strain>
    </source>
</reference>